<sequence>MSYRILIVDDEPAITSALNYQFTQAGYETVLAHNGREALEKLADEPDLVILDIMLPDIDGYAICKQIRKRPQYIPILMLTAKDTLQEKVIGLDLGADAYLTKPYNLRELLAQVRALFRLAKQQERSKLVCGPIELWLDDGIVCRDGKEVALTTTEFELLSLLMQRQGQVFGRETLLRNIWGGKGCRVNTRTIDTHVQRLRTKIEENPKNPELLITVRGFGYRLVCPNA</sequence>
<dbReference type="AlphaFoldDB" id="A0A3B0UK22"/>
<dbReference type="SMART" id="SM00862">
    <property type="entry name" value="Trans_reg_C"/>
    <property type="match status" value="1"/>
</dbReference>
<evidence type="ECO:0000256" key="2">
    <source>
        <dbReference type="ARBA" id="ARBA00023012"/>
    </source>
</evidence>
<protein>
    <submittedName>
        <fullName evidence="8">Two-component transcriptional response regulator, LuxR family</fullName>
    </submittedName>
</protein>
<dbReference type="InterPro" id="IPR016032">
    <property type="entry name" value="Sig_transdc_resp-reg_C-effctor"/>
</dbReference>
<organism evidence="8">
    <name type="scientific">hydrothermal vent metagenome</name>
    <dbReference type="NCBI Taxonomy" id="652676"/>
    <lineage>
        <taxon>unclassified sequences</taxon>
        <taxon>metagenomes</taxon>
        <taxon>ecological metagenomes</taxon>
    </lineage>
</organism>
<dbReference type="PANTHER" id="PTHR48111:SF40">
    <property type="entry name" value="PHOSPHATE REGULON TRANSCRIPTIONAL REGULATORY PROTEIN PHOB"/>
    <property type="match status" value="1"/>
</dbReference>
<keyword evidence="1" id="KW-0597">Phosphoprotein</keyword>
<keyword evidence="5" id="KW-0804">Transcription</keyword>
<dbReference type="InterPro" id="IPR001789">
    <property type="entry name" value="Sig_transdc_resp-reg_receiver"/>
</dbReference>
<accession>A0A3B0UK22</accession>
<name>A0A3B0UK22_9ZZZZ</name>
<dbReference type="PANTHER" id="PTHR48111">
    <property type="entry name" value="REGULATOR OF RPOS"/>
    <property type="match status" value="1"/>
</dbReference>
<dbReference type="Gene3D" id="1.10.10.10">
    <property type="entry name" value="Winged helix-like DNA-binding domain superfamily/Winged helix DNA-binding domain"/>
    <property type="match status" value="1"/>
</dbReference>
<dbReference type="GO" id="GO:0000156">
    <property type="term" value="F:phosphorelay response regulator activity"/>
    <property type="evidence" value="ECO:0007669"/>
    <property type="project" value="TreeGrafter"/>
</dbReference>
<keyword evidence="4" id="KW-0238">DNA-binding</keyword>
<dbReference type="Pfam" id="PF00072">
    <property type="entry name" value="Response_reg"/>
    <property type="match status" value="1"/>
</dbReference>
<evidence type="ECO:0000256" key="3">
    <source>
        <dbReference type="ARBA" id="ARBA00023015"/>
    </source>
</evidence>
<dbReference type="SUPFAM" id="SSF46894">
    <property type="entry name" value="C-terminal effector domain of the bipartite response regulators"/>
    <property type="match status" value="1"/>
</dbReference>
<evidence type="ECO:0000259" key="7">
    <source>
        <dbReference type="PROSITE" id="PS51755"/>
    </source>
</evidence>
<dbReference type="InterPro" id="IPR001867">
    <property type="entry name" value="OmpR/PhoB-type_DNA-bd"/>
</dbReference>
<dbReference type="PROSITE" id="PS51755">
    <property type="entry name" value="OMPR_PHOB"/>
    <property type="match status" value="1"/>
</dbReference>
<evidence type="ECO:0000259" key="6">
    <source>
        <dbReference type="PROSITE" id="PS50110"/>
    </source>
</evidence>
<evidence type="ECO:0000256" key="5">
    <source>
        <dbReference type="ARBA" id="ARBA00023163"/>
    </source>
</evidence>
<proteinExistence type="predicted"/>
<keyword evidence="3" id="KW-0805">Transcription regulation</keyword>
<evidence type="ECO:0000256" key="1">
    <source>
        <dbReference type="ARBA" id="ARBA00022553"/>
    </source>
</evidence>
<dbReference type="Pfam" id="PF00486">
    <property type="entry name" value="Trans_reg_C"/>
    <property type="match status" value="1"/>
</dbReference>
<dbReference type="CDD" id="cd17574">
    <property type="entry name" value="REC_OmpR"/>
    <property type="match status" value="1"/>
</dbReference>
<dbReference type="SMART" id="SM00448">
    <property type="entry name" value="REC"/>
    <property type="match status" value="1"/>
</dbReference>
<dbReference type="Gene3D" id="6.10.250.690">
    <property type="match status" value="1"/>
</dbReference>
<dbReference type="InterPro" id="IPR011006">
    <property type="entry name" value="CheY-like_superfamily"/>
</dbReference>
<evidence type="ECO:0000256" key="4">
    <source>
        <dbReference type="ARBA" id="ARBA00023125"/>
    </source>
</evidence>
<dbReference type="EMBL" id="UOEU01000147">
    <property type="protein sequence ID" value="VAW31058.1"/>
    <property type="molecule type" value="Genomic_DNA"/>
</dbReference>
<evidence type="ECO:0000313" key="8">
    <source>
        <dbReference type="EMBL" id="VAW31058.1"/>
    </source>
</evidence>
<keyword evidence="2" id="KW-0902">Two-component regulatory system</keyword>
<reference evidence="8" key="1">
    <citation type="submission" date="2018-06" db="EMBL/GenBank/DDBJ databases">
        <authorList>
            <person name="Zhirakovskaya E."/>
        </authorList>
    </citation>
    <scope>NUCLEOTIDE SEQUENCE</scope>
</reference>
<dbReference type="FunFam" id="3.40.50.2300:FF:000001">
    <property type="entry name" value="DNA-binding response regulator PhoB"/>
    <property type="match status" value="1"/>
</dbReference>
<dbReference type="PROSITE" id="PS50110">
    <property type="entry name" value="RESPONSE_REGULATORY"/>
    <property type="match status" value="1"/>
</dbReference>
<dbReference type="InterPro" id="IPR036388">
    <property type="entry name" value="WH-like_DNA-bd_sf"/>
</dbReference>
<dbReference type="GO" id="GO:0000976">
    <property type="term" value="F:transcription cis-regulatory region binding"/>
    <property type="evidence" value="ECO:0007669"/>
    <property type="project" value="TreeGrafter"/>
</dbReference>
<dbReference type="GO" id="GO:0032993">
    <property type="term" value="C:protein-DNA complex"/>
    <property type="evidence" value="ECO:0007669"/>
    <property type="project" value="TreeGrafter"/>
</dbReference>
<feature type="domain" description="OmpR/PhoB-type" evidence="7">
    <location>
        <begin position="125"/>
        <end position="225"/>
    </location>
</feature>
<dbReference type="GO" id="GO:0006355">
    <property type="term" value="P:regulation of DNA-templated transcription"/>
    <property type="evidence" value="ECO:0007669"/>
    <property type="project" value="InterPro"/>
</dbReference>
<dbReference type="InterPro" id="IPR039420">
    <property type="entry name" value="WalR-like"/>
</dbReference>
<dbReference type="CDD" id="cd00383">
    <property type="entry name" value="trans_reg_C"/>
    <property type="match status" value="1"/>
</dbReference>
<dbReference type="GO" id="GO:0005829">
    <property type="term" value="C:cytosol"/>
    <property type="evidence" value="ECO:0007669"/>
    <property type="project" value="TreeGrafter"/>
</dbReference>
<dbReference type="Gene3D" id="3.40.50.2300">
    <property type="match status" value="1"/>
</dbReference>
<gene>
    <name evidence="8" type="ORF">MNBD_CHLOROFLEXI01-3570</name>
</gene>
<dbReference type="SUPFAM" id="SSF52172">
    <property type="entry name" value="CheY-like"/>
    <property type="match status" value="1"/>
</dbReference>
<feature type="domain" description="Response regulatory" evidence="6">
    <location>
        <begin position="4"/>
        <end position="117"/>
    </location>
</feature>